<gene>
    <name evidence="2" type="ORF">DF168_01820</name>
</gene>
<feature type="transmembrane region" description="Helical" evidence="1">
    <location>
        <begin position="44"/>
        <end position="69"/>
    </location>
</feature>
<accession>A0A2Z4AG75</accession>
<reference evidence="2 3" key="1">
    <citation type="submission" date="2018-06" db="EMBL/GenBank/DDBJ databases">
        <title>Draft Genome Sequence of a Novel Marine Bacterium Related to the Verrucomicrobia.</title>
        <authorList>
            <person name="Vosseberg J."/>
            <person name="Martijn J."/>
            <person name="Ettema T.J.G."/>
        </authorList>
    </citation>
    <scope>NUCLEOTIDE SEQUENCE [LARGE SCALE GENOMIC DNA]</scope>
    <source>
        <strain evidence="2">TARA_B100001123</strain>
    </source>
</reference>
<dbReference type="AlphaFoldDB" id="A0A2Z4AG75"/>
<keyword evidence="1" id="KW-0812">Transmembrane</keyword>
<sequence>MRDLTKELFSKKGLAVDFILSVLWFAFFAVTLRENVPSYKEPYVTFFAVSTAGCLTGIFWLSISMFRVVRIDQRLREKE</sequence>
<feature type="transmembrane region" description="Helical" evidence="1">
    <location>
        <begin position="12"/>
        <end position="32"/>
    </location>
</feature>
<keyword evidence="1" id="KW-0472">Membrane</keyword>
<keyword evidence="1" id="KW-1133">Transmembrane helix</keyword>
<dbReference type="EMBL" id="CP029803">
    <property type="protein sequence ID" value="AWT60605.1"/>
    <property type="molecule type" value="Genomic_DNA"/>
</dbReference>
<evidence type="ECO:0000313" key="2">
    <source>
        <dbReference type="EMBL" id="AWT60605.1"/>
    </source>
</evidence>
<evidence type="ECO:0000256" key="1">
    <source>
        <dbReference type="SAM" id="Phobius"/>
    </source>
</evidence>
<protein>
    <submittedName>
        <fullName evidence="2">Uncharacterized protein</fullName>
    </submittedName>
</protein>
<dbReference type="KEGG" id="mtar:DF168_01820"/>
<evidence type="ECO:0000313" key="3">
    <source>
        <dbReference type="Proteomes" id="UP000247465"/>
    </source>
</evidence>
<dbReference type="Proteomes" id="UP000247465">
    <property type="component" value="Chromosome"/>
</dbReference>
<name>A0A2Z4AG75_9BACT</name>
<organism evidence="2 3">
    <name type="scientific">Candidatus Moanibacter tarae</name>
    <dbReference type="NCBI Taxonomy" id="2200854"/>
    <lineage>
        <taxon>Bacteria</taxon>
        <taxon>Pseudomonadati</taxon>
        <taxon>Verrucomicrobiota</taxon>
        <taxon>Opitutia</taxon>
        <taxon>Puniceicoccales</taxon>
        <taxon>Puniceicoccales incertae sedis</taxon>
        <taxon>Candidatus Moanibacter</taxon>
    </lineage>
</organism>
<proteinExistence type="predicted"/>